<evidence type="ECO:0000313" key="2">
    <source>
        <dbReference type="EMBL" id="MFD1122593.1"/>
    </source>
</evidence>
<proteinExistence type="predicted"/>
<keyword evidence="3" id="KW-1185">Reference proteome</keyword>
<dbReference type="Proteomes" id="UP001597206">
    <property type="component" value="Unassembled WGS sequence"/>
</dbReference>
<organism evidence="2 3">
    <name type="scientific">Methylophilus flavus</name>
    <dbReference type="NCBI Taxonomy" id="640084"/>
    <lineage>
        <taxon>Bacteria</taxon>
        <taxon>Pseudomonadati</taxon>
        <taxon>Pseudomonadota</taxon>
        <taxon>Betaproteobacteria</taxon>
        <taxon>Nitrosomonadales</taxon>
        <taxon>Methylophilaceae</taxon>
        <taxon>Methylophilus</taxon>
    </lineage>
</organism>
<protein>
    <recommendedName>
        <fullName evidence="4">DUF4239 domain-containing protein</fullName>
    </recommendedName>
</protein>
<gene>
    <name evidence="2" type="ORF">ACFQ2T_08785</name>
</gene>
<keyword evidence="1" id="KW-0472">Membrane</keyword>
<keyword evidence="1" id="KW-0812">Transmembrane</keyword>
<feature type="transmembrane region" description="Helical" evidence="1">
    <location>
        <begin position="217"/>
        <end position="236"/>
    </location>
</feature>
<evidence type="ECO:0000313" key="3">
    <source>
        <dbReference type="Proteomes" id="UP001597206"/>
    </source>
</evidence>
<reference evidence="3" key="1">
    <citation type="journal article" date="2019" name="Int. J. Syst. Evol. Microbiol.">
        <title>The Global Catalogue of Microorganisms (GCM) 10K type strain sequencing project: providing services to taxonomists for standard genome sequencing and annotation.</title>
        <authorList>
            <consortium name="The Broad Institute Genomics Platform"/>
            <consortium name="The Broad Institute Genome Sequencing Center for Infectious Disease"/>
            <person name="Wu L."/>
            <person name="Ma J."/>
        </authorList>
    </citation>
    <scope>NUCLEOTIDE SEQUENCE [LARGE SCALE GENOMIC DNA]</scope>
    <source>
        <strain evidence="3">CCUG 58411</strain>
    </source>
</reference>
<name>A0ABW3PDX5_9PROT</name>
<feature type="transmembrane region" description="Helical" evidence="1">
    <location>
        <begin position="117"/>
        <end position="138"/>
    </location>
</feature>
<evidence type="ECO:0000256" key="1">
    <source>
        <dbReference type="SAM" id="Phobius"/>
    </source>
</evidence>
<feature type="transmembrane region" description="Helical" evidence="1">
    <location>
        <begin position="84"/>
        <end position="105"/>
    </location>
</feature>
<feature type="transmembrane region" description="Helical" evidence="1">
    <location>
        <begin position="47"/>
        <end position="64"/>
    </location>
</feature>
<dbReference type="RefSeq" id="WP_379033246.1">
    <property type="nucleotide sequence ID" value="NZ_JBHTLN010000001.1"/>
</dbReference>
<accession>A0ABW3PDX5</accession>
<keyword evidence="1" id="KW-1133">Transmembrane helix</keyword>
<feature type="transmembrane region" description="Helical" evidence="1">
    <location>
        <begin position="248"/>
        <end position="268"/>
    </location>
</feature>
<comment type="caution">
    <text evidence="2">The sequence shown here is derived from an EMBL/GenBank/DDBJ whole genome shotgun (WGS) entry which is preliminary data.</text>
</comment>
<dbReference type="EMBL" id="JBHTLN010000001">
    <property type="protein sequence ID" value="MFD1122593.1"/>
    <property type="molecule type" value="Genomic_DNA"/>
</dbReference>
<evidence type="ECO:0008006" key="4">
    <source>
        <dbReference type="Google" id="ProtNLM"/>
    </source>
</evidence>
<sequence>MQPTLENVVKELPGYLSNFTHMMTNPSALVRDHVAADNPKARLEQSITFLFLSFAIAVVLAVVFPEVTNPVQLVGDEKGLAAHAFAAIRLLFELLGLATLAYLAVKITGVQSGFQRFFGLICAACGLILVIQIFAASLTNISMADPVTAKAWIAMEKGMEKLRPLIEQGVLCSTDAHTGEVNADHQLASLFKTQLAALQVTYERATDRPLYQLATGLQGLAMLVLLIWCGRVWFLYLKSHALSTGKMILATGLLVVFAGAGMLVYELVNTGVAMMSLYRQCE</sequence>